<sequence length="600" mass="63218">MARPYRDLVWLAYLALPVGGGGQGERRLVFAHRLVARVVGRRPWAGADVYPRLRREVLRRALSRRVLPTPAWSTSVDVVPAVTRGTDVAFTEALDRLPASARAAYGLLRLEGLSPSAVRGVLASAGVGDPGAALAAVAALETDFGPDCAVAHRPSTDPTIARVYGRVSSCRAPRLLIAGVVLASLAAAATVPLWWGLSGERGAAHGDGGGGPAVSGPVIARAPSGAWRTTTDLDLTAWEPRGGLTDDNALIGRALAAWLAPERVPARVFHRVSARPPAADPQLLYAGLLHGVRVVLLRDPGRVARYAEEASGPTLQVFPEPRGEGDGATPLKLLTSRSGAHYLLPPWVAEVSAAPLDTAPARWRPVAVRAGVTAPIPAERRRRCWRGPVLRLRAPEVGAGLPYTVMDMGRLTLARLAYAQAVSAGGDGVARDVGEIPAGTAAWTHLGCAFTRPGGEVRSATAWEFWAGRLPEGAHGRWLCARFAGVNGHSITRAVLLVTSQGHTSPLPTGRRRDTWDCSHLRRDIAAGTWWKGPSGRWHYLAAAAGSVTRLRLSPPGAPERTAPGGFAAIQGPVGGDTPVRDVPVGAETESGDAVPVYQR</sequence>
<proteinExistence type="predicted"/>
<keyword evidence="2" id="KW-1133">Transmembrane helix</keyword>
<evidence type="ECO:0008006" key="5">
    <source>
        <dbReference type="Google" id="ProtNLM"/>
    </source>
</evidence>
<gene>
    <name evidence="3" type="ORF">Ssi02_14460</name>
</gene>
<keyword evidence="2" id="KW-0812">Transmembrane</keyword>
<evidence type="ECO:0000313" key="3">
    <source>
        <dbReference type="EMBL" id="GII91215.1"/>
    </source>
</evidence>
<feature type="transmembrane region" description="Helical" evidence="2">
    <location>
        <begin position="175"/>
        <end position="195"/>
    </location>
</feature>
<dbReference type="EMBL" id="BOOW01000008">
    <property type="protein sequence ID" value="GII91215.1"/>
    <property type="molecule type" value="Genomic_DNA"/>
</dbReference>
<organism evidence="3 4">
    <name type="scientific">Sinosporangium siamense</name>
    <dbReference type="NCBI Taxonomy" id="1367973"/>
    <lineage>
        <taxon>Bacteria</taxon>
        <taxon>Bacillati</taxon>
        <taxon>Actinomycetota</taxon>
        <taxon>Actinomycetes</taxon>
        <taxon>Streptosporangiales</taxon>
        <taxon>Streptosporangiaceae</taxon>
        <taxon>Sinosporangium</taxon>
    </lineage>
</organism>
<accession>A0A919V3R7</accession>
<protein>
    <recommendedName>
        <fullName evidence="5">DNA-directed RNA polymerase specialized sigma24 family protein</fullName>
    </recommendedName>
</protein>
<reference evidence="3" key="1">
    <citation type="submission" date="2021-01" db="EMBL/GenBank/DDBJ databases">
        <title>Whole genome shotgun sequence of Sinosporangium siamense NBRC 109515.</title>
        <authorList>
            <person name="Komaki H."/>
            <person name="Tamura T."/>
        </authorList>
    </citation>
    <scope>NUCLEOTIDE SEQUENCE</scope>
    <source>
        <strain evidence="3">NBRC 109515</strain>
    </source>
</reference>
<evidence type="ECO:0000256" key="2">
    <source>
        <dbReference type="SAM" id="Phobius"/>
    </source>
</evidence>
<evidence type="ECO:0000313" key="4">
    <source>
        <dbReference type="Proteomes" id="UP000606172"/>
    </source>
</evidence>
<keyword evidence="4" id="KW-1185">Reference proteome</keyword>
<evidence type="ECO:0000256" key="1">
    <source>
        <dbReference type="SAM" id="MobiDB-lite"/>
    </source>
</evidence>
<comment type="caution">
    <text evidence="3">The sequence shown here is derived from an EMBL/GenBank/DDBJ whole genome shotgun (WGS) entry which is preliminary data.</text>
</comment>
<dbReference type="AlphaFoldDB" id="A0A919V3R7"/>
<feature type="region of interest" description="Disordered" evidence="1">
    <location>
        <begin position="557"/>
        <end position="600"/>
    </location>
</feature>
<keyword evidence="2" id="KW-0472">Membrane</keyword>
<dbReference type="Proteomes" id="UP000606172">
    <property type="component" value="Unassembled WGS sequence"/>
</dbReference>
<name>A0A919V3R7_9ACTN</name>